<keyword evidence="1" id="KW-0813">Transport</keyword>
<dbReference type="InterPro" id="IPR011662">
    <property type="entry name" value="Secretin/TonB_short_N"/>
</dbReference>
<dbReference type="RefSeq" id="WP_130357581.1">
    <property type="nucleotide sequence ID" value="NZ_SGXC01000001.1"/>
</dbReference>
<evidence type="ECO:0000256" key="4">
    <source>
        <dbReference type="SAM" id="MobiDB-lite"/>
    </source>
</evidence>
<organism evidence="6 7">
    <name type="scientific">Pigmentiphaga kullae</name>
    <dbReference type="NCBI Taxonomy" id="151784"/>
    <lineage>
        <taxon>Bacteria</taxon>
        <taxon>Pseudomonadati</taxon>
        <taxon>Pseudomonadota</taxon>
        <taxon>Betaproteobacteria</taxon>
        <taxon>Burkholderiales</taxon>
        <taxon>Alcaligenaceae</taxon>
        <taxon>Pigmentiphaga</taxon>
    </lineage>
</organism>
<dbReference type="AlphaFoldDB" id="A0A4Q7NMY6"/>
<feature type="domain" description="Secretin/TonB short N-terminal" evidence="5">
    <location>
        <begin position="81"/>
        <end position="131"/>
    </location>
</feature>
<dbReference type="Pfam" id="PF07660">
    <property type="entry name" value="STN"/>
    <property type="match status" value="1"/>
</dbReference>
<evidence type="ECO:0000256" key="3">
    <source>
        <dbReference type="ARBA" id="ARBA00023237"/>
    </source>
</evidence>
<protein>
    <submittedName>
        <fullName evidence="6">Secretin/TonB-like protein</fullName>
    </submittedName>
</protein>
<gene>
    <name evidence="6" type="ORF">EV675_2535</name>
</gene>
<dbReference type="SMART" id="SM00965">
    <property type="entry name" value="STN"/>
    <property type="match status" value="1"/>
</dbReference>
<keyword evidence="2" id="KW-0472">Membrane</keyword>
<dbReference type="OrthoDB" id="8683414at2"/>
<sequence length="153" mass="16114">MTCQVIPLRPRRAKRRTFNVPGKSLLVAVPVALSIGWLLALPGMPHAQAGPTASAEHRQDFAISSGDLRPALEKYARQAGIRLSFDPALVAGLTTPGLTGRYTIQDGLDTLLRGTGYTAAQEGGRYVLIPEPPASAGKRPPSGPRLVGALTPV</sequence>
<dbReference type="EMBL" id="SGXC01000001">
    <property type="protein sequence ID" value="RZS86493.1"/>
    <property type="molecule type" value="Genomic_DNA"/>
</dbReference>
<feature type="region of interest" description="Disordered" evidence="4">
    <location>
        <begin position="132"/>
        <end position="153"/>
    </location>
</feature>
<proteinExistence type="predicted"/>
<keyword evidence="3" id="KW-0998">Cell outer membrane</keyword>
<reference evidence="6 7" key="1">
    <citation type="submission" date="2019-02" db="EMBL/GenBank/DDBJ databases">
        <title>Genomic Encyclopedia of Type Strains, Phase IV (KMG-IV): sequencing the most valuable type-strain genomes for metagenomic binning, comparative biology and taxonomic classification.</title>
        <authorList>
            <person name="Goeker M."/>
        </authorList>
    </citation>
    <scope>NUCLEOTIDE SEQUENCE [LARGE SCALE GENOMIC DNA]</scope>
    <source>
        <strain evidence="6 7">K24</strain>
    </source>
</reference>
<evidence type="ECO:0000256" key="1">
    <source>
        <dbReference type="ARBA" id="ARBA00022448"/>
    </source>
</evidence>
<evidence type="ECO:0000313" key="6">
    <source>
        <dbReference type="EMBL" id="RZS86493.1"/>
    </source>
</evidence>
<evidence type="ECO:0000256" key="2">
    <source>
        <dbReference type="ARBA" id="ARBA00023136"/>
    </source>
</evidence>
<name>A0A4Q7NMY6_9BURK</name>
<dbReference type="Proteomes" id="UP000292445">
    <property type="component" value="Unassembled WGS sequence"/>
</dbReference>
<comment type="caution">
    <text evidence="6">The sequence shown here is derived from an EMBL/GenBank/DDBJ whole genome shotgun (WGS) entry which is preliminary data.</text>
</comment>
<accession>A0A4Q7NMY6</accession>
<keyword evidence="7" id="KW-1185">Reference proteome</keyword>
<dbReference type="GO" id="GO:0019867">
    <property type="term" value="C:outer membrane"/>
    <property type="evidence" value="ECO:0007669"/>
    <property type="project" value="InterPro"/>
</dbReference>
<evidence type="ECO:0000259" key="5">
    <source>
        <dbReference type="SMART" id="SM00965"/>
    </source>
</evidence>
<dbReference type="Gene3D" id="3.55.50.30">
    <property type="match status" value="1"/>
</dbReference>
<evidence type="ECO:0000313" key="7">
    <source>
        <dbReference type="Proteomes" id="UP000292445"/>
    </source>
</evidence>